<dbReference type="AlphaFoldDB" id="A0A556VA81"/>
<sequence>MAPFGLGKKREMAESEGEGKMYRVWVWRKRKKLLPLHFRLVQERCGLQACAFCSVFVRLQYEKDDRLLSSLHLTTSSVFALNTRKGLVPSPSSPLAVFHPEVNGRVLLPVCAVVIIIFLSLMRSAASPELLTDSSTELYLESNSITFLDSRLKKNCQS</sequence>
<evidence type="ECO:0000313" key="1">
    <source>
        <dbReference type="EMBL" id="TTD03341.1"/>
    </source>
</evidence>
<dbReference type="Proteomes" id="UP000319801">
    <property type="component" value="Unassembled WGS sequence"/>
</dbReference>
<dbReference type="EMBL" id="VCAZ01000179">
    <property type="protein sequence ID" value="TTD03341.1"/>
    <property type="molecule type" value="Genomic_DNA"/>
</dbReference>
<proteinExistence type="predicted"/>
<name>A0A556VA81_BAGYA</name>
<evidence type="ECO:0000313" key="2">
    <source>
        <dbReference type="Proteomes" id="UP000319801"/>
    </source>
</evidence>
<reference evidence="1 2" key="1">
    <citation type="journal article" date="2019" name="Genome Biol. Evol.">
        <title>Whole-Genome Sequencing of the Giant Devil Catfish, Bagarius yarrelli.</title>
        <authorList>
            <person name="Jiang W."/>
            <person name="Lv Y."/>
            <person name="Cheng L."/>
            <person name="Yang K."/>
            <person name="Chao B."/>
            <person name="Wang X."/>
            <person name="Li Y."/>
            <person name="Pan X."/>
            <person name="You X."/>
            <person name="Zhang Y."/>
            <person name="Yang J."/>
            <person name="Li J."/>
            <person name="Zhang X."/>
            <person name="Liu S."/>
            <person name="Sun C."/>
            <person name="Yang J."/>
            <person name="Shi Q."/>
        </authorList>
    </citation>
    <scope>NUCLEOTIDE SEQUENCE [LARGE SCALE GENOMIC DNA]</scope>
    <source>
        <strain evidence="1">JWS20170419001</strain>
        <tissue evidence="1">Muscle</tissue>
    </source>
</reference>
<protein>
    <submittedName>
        <fullName evidence="1">Uncharacterized protein</fullName>
    </submittedName>
</protein>
<comment type="caution">
    <text evidence="1">The sequence shown here is derived from an EMBL/GenBank/DDBJ whole genome shotgun (WGS) entry which is preliminary data.</text>
</comment>
<organism evidence="1 2">
    <name type="scientific">Bagarius yarrelli</name>
    <name type="common">Goonch</name>
    <name type="synonym">Bagrus yarrelli</name>
    <dbReference type="NCBI Taxonomy" id="175774"/>
    <lineage>
        <taxon>Eukaryota</taxon>
        <taxon>Metazoa</taxon>
        <taxon>Chordata</taxon>
        <taxon>Craniata</taxon>
        <taxon>Vertebrata</taxon>
        <taxon>Euteleostomi</taxon>
        <taxon>Actinopterygii</taxon>
        <taxon>Neopterygii</taxon>
        <taxon>Teleostei</taxon>
        <taxon>Ostariophysi</taxon>
        <taxon>Siluriformes</taxon>
        <taxon>Sisoridae</taxon>
        <taxon>Sisorinae</taxon>
        <taxon>Bagarius</taxon>
    </lineage>
</organism>
<gene>
    <name evidence="1" type="ORF">Baya_14833</name>
</gene>
<accession>A0A556VA81</accession>
<keyword evidence="2" id="KW-1185">Reference proteome</keyword>